<dbReference type="RefSeq" id="WP_034793778.1">
    <property type="nucleotide sequence ID" value="NZ_VXKG01000004.1"/>
</dbReference>
<reference evidence="2 3" key="1">
    <citation type="submission" date="2018-06" db="EMBL/GenBank/DDBJ databases">
        <authorList>
            <consortium name="Pathogen Informatics"/>
            <person name="Doyle S."/>
        </authorList>
    </citation>
    <scope>NUCLEOTIDE SEQUENCE [LARGE SCALE GENOMIC DNA]</scope>
    <source>
        <strain evidence="2 3">NCTC12157</strain>
    </source>
</reference>
<dbReference type="Proteomes" id="UP000254304">
    <property type="component" value="Unassembled WGS sequence"/>
</dbReference>
<evidence type="ECO:0000256" key="1">
    <source>
        <dbReference type="SAM" id="Phobius"/>
    </source>
</evidence>
<organism evidence="2 3">
    <name type="scientific">Ewingella americana</name>
    <dbReference type="NCBI Taxonomy" id="41202"/>
    <lineage>
        <taxon>Bacteria</taxon>
        <taxon>Pseudomonadati</taxon>
        <taxon>Pseudomonadota</taxon>
        <taxon>Gammaproteobacteria</taxon>
        <taxon>Enterobacterales</taxon>
        <taxon>Yersiniaceae</taxon>
        <taxon>Ewingella</taxon>
    </lineage>
</organism>
<accession>A0A377N9K4</accession>
<protein>
    <submittedName>
        <fullName evidence="2">Uncharacterized protein</fullName>
    </submittedName>
</protein>
<evidence type="ECO:0000313" key="3">
    <source>
        <dbReference type="Proteomes" id="UP000254304"/>
    </source>
</evidence>
<dbReference type="AlphaFoldDB" id="A0A377N9K4"/>
<feature type="transmembrane region" description="Helical" evidence="1">
    <location>
        <begin position="15"/>
        <end position="36"/>
    </location>
</feature>
<gene>
    <name evidence="2" type="ORF">NCTC12157_00292</name>
</gene>
<keyword evidence="1" id="KW-0472">Membrane</keyword>
<dbReference type="GeneID" id="78382063"/>
<feature type="transmembrane region" description="Helical" evidence="1">
    <location>
        <begin position="57"/>
        <end position="74"/>
    </location>
</feature>
<name>A0A377N9K4_9GAMM</name>
<evidence type="ECO:0000313" key="2">
    <source>
        <dbReference type="EMBL" id="STQ42636.1"/>
    </source>
</evidence>
<keyword evidence="1" id="KW-1133">Transmembrane helix</keyword>
<proteinExistence type="predicted"/>
<dbReference type="EMBL" id="UGGO01000001">
    <property type="protein sequence ID" value="STQ42636.1"/>
    <property type="molecule type" value="Genomic_DNA"/>
</dbReference>
<keyword evidence="1" id="KW-0812">Transmembrane</keyword>
<sequence>MKELSVVEMNAVSGAGWGPFAGLGIGAVAGFLSVLLTNKLTNETHANRTQEQGKTNAGIIATSALLGALSGAVAEAR</sequence>